<accession>A0A317FH39</accession>
<comment type="caution">
    <text evidence="2">The sequence shown here is derived from an EMBL/GenBank/DDBJ whole genome shotgun (WGS) entry which is preliminary data.</text>
</comment>
<keyword evidence="1" id="KW-1133">Transmembrane helix</keyword>
<dbReference type="OrthoDB" id="7266512at2"/>
<dbReference type="AlphaFoldDB" id="A0A317FH39"/>
<sequence length="156" mass="17628">MTDEEEPRSPLEMLRELLGAERMKLGVHIRKMNSPGSPVYRYGENVWPAALILVSSFAATAWVHFYLGAAILVVGCWWWLAKVQPRVKDGVFDRTTAWALQSDVHFDALWAKGVLSLYAELPDGRKLAATRRDDWRGFVRLVAREHAAPEAPREAA</sequence>
<dbReference type="RefSeq" id="WP_109869002.1">
    <property type="nucleotide sequence ID" value="NZ_QGNA01000001.1"/>
</dbReference>
<protein>
    <submittedName>
        <fullName evidence="2">Uncharacterized protein</fullName>
    </submittedName>
</protein>
<evidence type="ECO:0000313" key="3">
    <source>
        <dbReference type="Proteomes" id="UP000245765"/>
    </source>
</evidence>
<name>A0A317FH39_9PROT</name>
<reference evidence="3" key="1">
    <citation type="submission" date="2018-05" db="EMBL/GenBank/DDBJ databases">
        <authorList>
            <person name="Du Z."/>
            <person name="Wang X."/>
        </authorList>
    </citation>
    <scope>NUCLEOTIDE SEQUENCE [LARGE SCALE GENOMIC DNA]</scope>
    <source>
        <strain evidence="3">CQN31</strain>
    </source>
</reference>
<proteinExistence type="predicted"/>
<keyword evidence="3" id="KW-1185">Reference proteome</keyword>
<keyword evidence="1" id="KW-0812">Transmembrane</keyword>
<keyword evidence="1" id="KW-0472">Membrane</keyword>
<gene>
    <name evidence="2" type="ORF">DFH01_03580</name>
</gene>
<organism evidence="2 3">
    <name type="scientific">Falsiroseomonas bella</name>
    <dbReference type="NCBI Taxonomy" id="2184016"/>
    <lineage>
        <taxon>Bacteria</taxon>
        <taxon>Pseudomonadati</taxon>
        <taxon>Pseudomonadota</taxon>
        <taxon>Alphaproteobacteria</taxon>
        <taxon>Acetobacterales</taxon>
        <taxon>Roseomonadaceae</taxon>
        <taxon>Falsiroseomonas</taxon>
    </lineage>
</organism>
<dbReference type="Proteomes" id="UP000245765">
    <property type="component" value="Unassembled WGS sequence"/>
</dbReference>
<feature type="transmembrane region" description="Helical" evidence="1">
    <location>
        <begin position="47"/>
        <end position="80"/>
    </location>
</feature>
<evidence type="ECO:0000313" key="2">
    <source>
        <dbReference type="EMBL" id="PWS38381.1"/>
    </source>
</evidence>
<dbReference type="EMBL" id="QGNA01000001">
    <property type="protein sequence ID" value="PWS38381.1"/>
    <property type="molecule type" value="Genomic_DNA"/>
</dbReference>
<evidence type="ECO:0000256" key="1">
    <source>
        <dbReference type="SAM" id="Phobius"/>
    </source>
</evidence>